<protein>
    <submittedName>
        <fullName evidence="1">Uncharacterized protein</fullName>
    </submittedName>
</protein>
<accession>A0AAE3RBX1</accession>
<dbReference type="EMBL" id="JASJOU010000016">
    <property type="protein sequence ID" value="MDJ1505465.1"/>
    <property type="molecule type" value="Genomic_DNA"/>
</dbReference>
<evidence type="ECO:0000313" key="1">
    <source>
        <dbReference type="EMBL" id="MDJ1505465.1"/>
    </source>
</evidence>
<gene>
    <name evidence="1" type="ORF">QNI22_32715</name>
</gene>
<evidence type="ECO:0000313" key="2">
    <source>
        <dbReference type="Proteomes" id="UP001232063"/>
    </source>
</evidence>
<reference evidence="1" key="1">
    <citation type="submission" date="2023-05" db="EMBL/GenBank/DDBJ databases">
        <authorList>
            <person name="Zhang X."/>
        </authorList>
    </citation>
    <scope>NUCLEOTIDE SEQUENCE</scope>
    <source>
        <strain evidence="1">BD1B2-1</strain>
    </source>
</reference>
<dbReference type="Proteomes" id="UP001232063">
    <property type="component" value="Unassembled WGS sequence"/>
</dbReference>
<proteinExistence type="predicted"/>
<comment type="caution">
    <text evidence="1">The sequence shown here is derived from an EMBL/GenBank/DDBJ whole genome shotgun (WGS) entry which is preliminary data.</text>
</comment>
<name>A0AAE3RBX1_9BACT</name>
<sequence>MKIVYCLLICLLLSVFIYGQESTHISITRLTVNHHGIKSILRKMYREEKDSFESPHDDIFTVLRLEEKSRYVYEIKVGIIDCTSYTHLTSATKDSLLGYFDFKGVPVLVFSNKVTSLLTKTNQQKKFNFVEAIIAAPINKEDENKIPPPPSNFEPTIWYYTLKDREIIFNKVILDTRTLE</sequence>
<organism evidence="1 2">
    <name type="scientific">Xanthocytophaga agilis</name>
    <dbReference type="NCBI Taxonomy" id="3048010"/>
    <lineage>
        <taxon>Bacteria</taxon>
        <taxon>Pseudomonadati</taxon>
        <taxon>Bacteroidota</taxon>
        <taxon>Cytophagia</taxon>
        <taxon>Cytophagales</taxon>
        <taxon>Rhodocytophagaceae</taxon>
        <taxon>Xanthocytophaga</taxon>
    </lineage>
</organism>
<keyword evidence="2" id="KW-1185">Reference proteome</keyword>
<dbReference type="RefSeq" id="WP_314517525.1">
    <property type="nucleotide sequence ID" value="NZ_JASJOU010000016.1"/>
</dbReference>
<dbReference type="AlphaFoldDB" id="A0AAE3RBX1"/>